<feature type="domain" description="OmpA-like" evidence="6">
    <location>
        <begin position="530"/>
        <end position="645"/>
    </location>
</feature>
<sequence>MRFMGPLLCMLLLLGTTVGYGQSAQREMKKSELKELAATQSLMTLRKYPEAKEKLAKLIKKYDEVAELYYLDSEISRGQENYPEAIASLERGLELEGRNASVAYRKVAELYTLNQEYETALTYYERYLDALQQAGRNDQLVDKARNLVESARVVSDLAANPYPYEPTPLGPGVNTTHSLEYFPSLSVDGQRLIFTRRVNKQQEDFYQSDRQPDGSWSTAVPLTGVNTPMNEGAQTITADGNYLIFTGCGRRDGIGSCDLYYSERIGDRWGEAQNMGPTVNTRASESQPSLSQDGSLLFFASNREGGLGGDDIYVSGRRPDGQWSRPINLGKTVNTNGNDRYPFWAADNKTLYFTSTGWPGMGGADLFMTSVDENNNWQQPKNLGYPINTPGEETNLFIGLDGRSAYFSKGIADGIDIYTFELPEEARPAPATYVEVQVVDDETDRPLTAKVRLQAQQRGSPVTVRNTDTRGRYLTVLPTGLDYGFSVEKEGYLFYSDRFILAGEHSASEPFQLRIRLQPIEEHALAEEAEADGAIVLRNVFFETGSDELLEFSTEELDRLVTLLESQPTVGVEIAGHTDDVGSDVDNQRLSERRAASVKRYLESQGIAADRIRSVGYGESRPVASNDSAEGRASNRRTTFRLLFE</sequence>
<evidence type="ECO:0000256" key="5">
    <source>
        <dbReference type="SAM" id="SignalP"/>
    </source>
</evidence>
<dbReference type="InterPro" id="IPR011990">
    <property type="entry name" value="TPR-like_helical_dom_sf"/>
</dbReference>
<gene>
    <name evidence="7" type="ORF">CLV84_3820</name>
</gene>
<keyword evidence="5" id="KW-0732">Signal</keyword>
<dbReference type="SUPFAM" id="SSF48452">
    <property type="entry name" value="TPR-like"/>
    <property type="match status" value="1"/>
</dbReference>
<dbReference type="InterPro" id="IPR006690">
    <property type="entry name" value="OMPA-like_CS"/>
</dbReference>
<dbReference type="PANTHER" id="PTHR30329:SF21">
    <property type="entry name" value="LIPOPROTEIN YIAD-RELATED"/>
    <property type="match status" value="1"/>
</dbReference>
<dbReference type="CDD" id="cd07185">
    <property type="entry name" value="OmpA_C-like"/>
    <property type="match status" value="1"/>
</dbReference>
<evidence type="ECO:0000256" key="1">
    <source>
        <dbReference type="ARBA" id="ARBA00004442"/>
    </source>
</evidence>
<dbReference type="PANTHER" id="PTHR30329">
    <property type="entry name" value="STATOR ELEMENT OF FLAGELLAR MOTOR COMPLEX"/>
    <property type="match status" value="1"/>
</dbReference>
<feature type="chain" id="PRO_5015765737" evidence="5">
    <location>
        <begin position="22"/>
        <end position="645"/>
    </location>
</feature>
<evidence type="ECO:0000256" key="2">
    <source>
        <dbReference type="ARBA" id="ARBA00023136"/>
    </source>
</evidence>
<dbReference type="Gene3D" id="3.30.1330.60">
    <property type="entry name" value="OmpA-like domain"/>
    <property type="match status" value="1"/>
</dbReference>
<dbReference type="EMBL" id="PTJC01000007">
    <property type="protein sequence ID" value="PPK84658.1"/>
    <property type="molecule type" value="Genomic_DNA"/>
</dbReference>
<dbReference type="InterPro" id="IPR036737">
    <property type="entry name" value="OmpA-like_sf"/>
</dbReference>
<comment type="caution">
    <text evidence="7">The sequence shown here is derived from an EMBL/GenBank/DDBJ whole genome shotgun (WGS) entry which is preliminary data.</text>
</comment>
<evidence type="ECO:0000256" key="4">
    <source>
        <dbReference type="PROSITE-ProRule" id="PRU00473"/>
    </source>
</evidence>
<dbReference type="PROSITE" id="PS51123">
    <property type="entry name" value="OMPA_2"/>
    <property type="match status" value="1"/>
</dbReference>
<comment type="subcellular location">
    <subcellularLocation>
        <location evidence="1">Cell outer membrane</location>
    </subcellularLocation>
</comment>
<dbReference type="SUPFAM" id="SSF103088">
    <property type="entry name" value="OmpA-like"/>
    <property type="match status" value="1"/>
</dbReference>
<dbReference type="PROSITE" id="PS01068">
    <property type="entry name" value="OMPA_1"/>
    <property type="match status" value="1"/>
</dbReference>
<proteinExistence type="predicted"/>
<dbReference type="AlphaFoldDB" id="A0A2S6I108"/>
<keyword evidence="3" id="KW-0998">Cell outer membrane</keyword>
<dbReference type="GO" id="GO:0009279">
    <property type="term" value="C:cell outer membrane"/>
    <property type="evidence" value="ECO:0007669"/>
    <property type="project" value="UniProtKB-SubCell"/>
</dbReference>
<dbReference type="Gene3D" id="1.25.40.10">
    <property type="entry name" value="Tetratricopeptide repeat domain"/>
    <property type="match status" value="1"/>
</dbReference>
<evidence type="ECO:0000256" key="3">
    <source>
        <dbReference type="ARBA" id="ARBA00023237"/>
    </source>
</evidence>
<name>A0A2S6I108_9BACT</name>
<accession>A0A2S6I108</accession>
<dbReference type="SUPFAM" id="SSF82171">
    <property type="entry name" value="DPP6 N-terminal domain-like"/>
    <property type="match status" value="1"/>
</dbReference>
<evidence type="ECO:0000313" key="7">
    <source>
        <dbReference type="EMBL" id="PPK84658.1"/>
    </source>
</evidence>
<keyword evidence="8" id="KW-1185">Reference proteome</keyword>
<dbReference type="InterPro" id="IPR006664">
    <property type="entry name" value="OMP_bac"/>
</dbReference>
<organism evidence="7 8">
    <name type="scientific">Neolewinella xylanilytica</name>
    <dbReference type="NCBI Taxonomy" id="1514080"/>
    <lineage>
        <taxon>Bacteria</taxon>
        <taxon>Pseudomonadati</taxon>
        <taxon>Bacteroidota</taxon>
        <taxon>Saprospiria</taxon>
        <taxon>Saprospirales</taxon>
        <taxon>Lewinellaceae</taxon>
        <taxon>Neolewinella</taxon>
    </lineage>
</organism>
<evidence type="ECO:0000259" key="6">
    <source>
        <dbReference type="PROSITE" id="PS51123"/>
    </source>
</evidence>
<dbReference type="PRINTS" id="PR01021">
    <property type="entry name" value="OMPADOMAIN"/>
</dbReference>
<dbReference type="InterPro" id="IPR006665">
    <property type="entry name" value="OmpA-like"/>
</dbReference>
<dbReference type="Pfam" id="PF00691">
    <property type="entry name" value="OmpA"/>
    <property type="match status" value="1"/>
</dbReference>
<reference evidence="7 8" key="1">
    <citation type="submission" date="2018-02" db="EMBL/GenBank/DDBJ databases">
        <title>Genomic Encyclopedia of Archaeal and Bacterial Type Strains, Phase II (KMG-II): from individual species to whole genera.</title>
        <authorList>
            <person name="Goeker M."/>
        </authorList>
    </citation>
    <scope>NUCLEOTIDE SEQUENCE [LARGE SCALE GENOMIC DNA]</scope>
    <source>
        <strain evidence="7 8">DSM 29526</strain>
    </source>
</reference>
<dbReference type="PRINTS" id="PR01023">
    <property type="entry name" value="NAFLGMOTY"/>
</dbReference>
<keyword evidence="2 4" id="KW-0472">Membrane</keyword>
<dbReference type="InterPro" id="IPR050330">
    <property type="entry name" value="Bact_OuterMem_StrucFunc"/>
</dbReference>
<dbReference type="InterPro" id="IPR011659">
    <property type="entry name" value="WD40"/>
</dbReference>
<dbReference type="InterPro" id="IPR011042">
    <property type="entry name" value="6-blade_b-propeller_TolB-like"/>
</dbReference>
<dbReference type="Gene3D" id="2.120.10.30">
    <property type="entry name" value="TolB, C-terminal domain"/>
    <property type="match status" value="1"/>
</dbReference>
<evidence type="ECO:0000313" key="8">
    <source>
        <dbReference type="Proteomes" id="UP000237662"/>
    </source>
</evidence>
<dbReference type="Pfam" id="PF07676">
    <property type="entry name" value="PD40"/>
    <property type="match status" value="3"/>
</dbReference>
<protein>
    <submittedName>
        <fullName evidence="7">Outer membrane protein OmpA-like peptidoglycan-associated protein</fullName>
    </submittedName>
</protein>
<dbReference type="Proteomes" id="UP000237662">
    <property type="component" value="Unassembled WGS sequence"/>
</dbReference>
<feature type="signal peptide" evidence="5">
    <location>
        <begin position="1"/>
        <end position="21"/>
    </location>
</feature>